<protein>
    <submittedName>
        <fullName evidence="1">Uncharacterized protein</fullName>
    </submittedName>
</protein>
<evidence type="ECO:0000313" key="2">
    <source>
        <dbReference type="Proteomes" id="UP000185473"/>
    </source>
</evidence>
<name>A0A1L6RAP0_9LACO</name>
<gene>
    <name evidence="1" type="ORF">FOL01_0724</name>
</gene>
<dbReference type="RefSeq" id="WP_075269427.1">
    <property type="nucleotide sequence ID" value="NZ_CP014332.1"/>
</dbReference>
<dbReference type="Proteomes" id="UP000185473">
    <property type="component" value="Chromosome"/>
</dbReference>
<organism evidence="1 2">
    <name type="scientific">Weissella jogaejeotgali</name>
    <dbReference type="NCBI Taxonomy" id="1631871"/>
    <lineage>
        <taxon>Bacteria</taxon>
        <taxon>Bacillati</taxon>
        <taxon>Bacillota</taxon>
        <taxon>Bacilli</taxon>
        <taxon>Lactobacillales</taxon>
        <taxon>Lactobacillaceae</taxon>
        <taxon>Weissella</taxon>
    </lineage>
</organism>
<dbReference type="AlphaFoldDB" id="A0A1L6RAP0"/>
<keyword evidence="2" id="KW-1185">Reference proteome</keyword>
<sequence>MIIEKFTSLQKLNDNIWKVQNQDSDFYVTFLDRTFPNWNRFSIKKVKDNLLYYDGENLKFSFRINLETGIFKHIDVYLRNDIRPYRRIFLTNGFIRKIRYYEFNSWVKNYDIVVGNKLKAIYTIEYFNSEERYIDDYYKPGSLFYDKEDFLTHMFSEKYNRGEIG</sequence>
<dbReference type="EMBL" id="CP014332">
    <property type="protein sequence ID" value="APS41583.1"/>
    <property type="molecule type" value="Genomic_DNA"/>
</dbReference>
<dbReference type="KEGG" id="wjo:FOL01_0724"/>
<dbReference type="STRING" id="1631871.FOL01_0724"/>
<accession>A0A1L6RAP0</accession>
<reference evidence="1 2" key="1">
    <citation type="submission" date="2016-02" db="EMBL/GenBank/DDBJ databases">
        <title>Complete Genome Sequence of Weissella jogaejeotgali FOL01.</title>
        <authorList>
            <person name="Lee J.-H."/>
            <person name="Ku H.-J."/>
        </authorList>
    </citation>
    <scope>NUCLEOTIDE SEQUENCE [LARGE SCALE GENOMIC DNA]</scope>
    <source>
        <strain evidence="1 2">FOL01</strain>
    </source>
</reference>
<evidence type="ECO:0000313" key="1">
    <source>
        <dbReference type="EMBL" id="APS41583.1"/>
    </source>
</evidence>
<proteinExistence type="predicted"/>